<accession>A0ABR4CJH7</accession>
<name>A0ABR4CJH7_9HELO</name>
<dbReference type="EMBL" id="JAZHXI010000007">
    <property type="protein sequence ID" value="KAL2070119.1"/>
    <property type="molecule type" value="Genomic_DNA"/>
</dbReference>
<sequence length="87" mass="10310">MNSPRICFPPIFAFQELITKPTFCGTIVHVVLRLLIPGSRLSFLFQYFVPESPHQIAFPPNHKYRQEKRKREKRKGGEQNQNNRRTK</sequence>
<reference evidence="2 3" key="1">
    <citation type="journal article" date="2024" name="Commun. Biol.">
        <title>Comparative genomic analysis of thermophilic fungi reveals convergent evolutionary adaptations and gene losses.</title>
        <authorList>
            <person name="Steindorff A.S."/>
            <person name="Aguilar-Pontes M.V."/>
            <person name="Robinson A.J."/>
            <person name="Andreopoulos B."/>
            <person name="LaButti K."/>
            <person name="Kuo A."/>
            <person name="Mondo S."/>
            <person name="Riley R."/>
            <person name="Otillar R."/>
            <person name="Haridas S."/>
            <person name="Lipzen A."/>
            <person name="Grimwood J."/>
            <person name="Schmutz J."/>
            <person name="Clum A."/>
            <person name="Reid I.D."/>
            <person name="Moisan M.C."/>
            <person name="Butler G."/>
            <person name="Nguyen T.T.M."/>
            <person name="Dewar K."/>
            <person name="Conant G."/>
            <person name="Drula E."/>
            <person name="Henrissat B."/>
            <person name="Hansel C."/>
            <person name="Singer S."/>
            <person name="Hutchinson M.I."/>
            <person name="de Vries R.P."/>
            <person name="Natvig D.O."/>
            <person name="Powell A.J."/>
            <person name="Tsang A."/>
            <person name="Grigoriev I.V."/>
        </authorList>
    </citation>
    <scope>NUCLEOTIDE SEQUENCE [LARGE SCALE GENOMIC DNA]</scope>
    <source>
        <strain evidence="2 3">CBS 494.80</strain>
    </source>
</reference>
<evidence type="ECO:0000256" key="1">
    <source>
        <dbReference type="SAM" id="MobiDB-lite"/>
    </source>
</evidence>
<comment type="caution">
    <text evidence="2">The sequence shown here is derived from an EMBL/GenBank/DDBJ whole genome shotgun (WGS) entry which is preliminary data.</text>
</comment>
<organism evidence="2 3">
    <name type="scientific">Oculimacula yallundae</name>
    <dbReference type="NCBI Taxonomy" id="86028"/>
    <lineage>
        <taxon>Eukaryota</taxon>
        <taxon>Fungi</taxon>
        <taxon>Dikarya</taxon>
        <taxon>Ascomycota</taxon>
        <taxon>Pezizomycotina</taxon>
        <taxon>Leotiomycetes</taxon>
        <taxon>Helotiales</taxon>
        <taxon>Ploettnerulaceae</taxon>
        <taxon>Oculimacula</taxon>
    </lineage>
</organism>
<proteinExistence type="predicted"/>
<keyword evidence="3" id="KW-1185">Reference proteome</keyword>
<evidence type="ECO:0000313" key="3">
    <source>
        <dbReference type="Proteomes" id="UP001595075"/>
    </source>
</evidence>
<feature type="compositionally biased region" description="Basic residues" evidence="1">
    <location>
        <begin position="62"/>
        <end position="74"/>
    </location>
</feature>
<dbReference type="Proteomes" id="UP001595075">
    <property type="component" value="Unassembled WGS sequence"/>
</dbReference>
<feature type="region of interest" description="Disordered" evidence="1">
    <location>
        <begin position="54"/>
        <end position="87"/>
    </location>
</feature>
<evidence type="ECO:0000313" key="2">
    <source>
        <dbReference type="EMBL" id="KAL2070119.1"/>
    </source>
</evidence>
<gene>
    <name evidence="2" type="ORF">VTL71DRAFT_14799</name>
</gene>
<protein>
    <submittedName>
        <fullName evidence="2">Uncharacterized protein</fullName>
    </submittedName>
</protein>